<dbReference type="EMBL" id="JAJTTC010000001">
    <property type="protein sequence ID" value="MCF0061243.1"/>
    <property type="molecule type" value="Genomic_DNA"/>
</dbReference>
<keyword evidence="2" id="KW-1185">Reference proteome</keyword>
<accession>A0A9X1TKH0</accession>
<dbReference type="RefSeq" id="WP_234654412.1">
    <property type="nucleotide sequence ID" value="NZ_CP094997.1"/>
</dbReference>
<organism evidence="1 2">
    <name type="scientific">Dyadobacter chenwenxiniae</name>
    <dbReference type="NCBI Taxonomy" id="2906456"/>
    <lineage>
        <taxon>Bacteria</taxon>
        <taxon>Pseudomonadati</taxon>
        <taxon>Bacteroidota</taxon>
        <taxon>Cytophagia</taxon>
        <taxon>Cytophagales</taxon>
        <taxon>Spirosomataceae</taxon>
        <taxon>Dyadobacter</taxon>
    </lineage>
</organism>
<protein>
    <submittedName>
        <fullName evidence="1">Uncharacterized protein</fullName>
    </submittedName>
</protein>
<dbReference type="AlphaFoldDB" id="A0A9X1TKH0"/>
<dbReference type="Proteomes" id="UP001139000">
    <property type="component" value="Unassembled WGS sequence"/>
</dbReference>
<comment type="caution">
    <text evidence="1">The sequence shown here is derived from an EMBL/GenBank/DDBJ whole genome shotgun (WGS) entry which is preliminary data.</text>
</comment>
<evidence type="ECO:0000313" key="1">
    <source>
        <dbReference type="EMBL" id="MCF0061243.1"/>
    </source>
</evidence>
<sequence>MKEQAQFRDGKSMWRWLLFALLLTGIVSQNFAEPKSVYRIEEVISSLRTGRTSNIDTFSHSVPRADKPFAQSNNFRLQCERFRFLSRSIQIHTELAISSAPDLLPILMRATGRHLESRSQSREEPSHFLS</sequence>
<name>A0A9X1TKH0_9BACT</name>
<proteinExistence type="predicted"/>
<reference evidence="1" key="1">
    <citation type="submission" date="2021-12" db="EMBL/GenBank/DDBJ databases">
        <title>Novel species in genus Dyadobacter.</title>
        <authorList>
            <person name="Ma C."/>
        </authorList>
    </citation>
    <scope>NUCLEOTIDE SEQUENCE</scope>
    <source>
        <strain evidence="1">LJ419</strain>
    </source>
</reference>
<gene>
    <name evidence="1" type="ORF">LXM26_07035</name>
</gene>
<evidence type="ECO:0000313" key="2">
    <source>
        <dbReference type="Proteomes" id="UP001139000"/>
    </source>
</evidence>